<reference evidence="2 3" key="2">
    <citation type="journal article" date="2013" name="Environ. Sci. Technol.">
        <title>The 4-tert-butylphenol-utilizing bacterium Sphingobium fuliginis OMI can degrade bisphenols via phenolic ring hydroxylation and meta-cleavage pathway.</title>
        <authorList>
            <person name="Ogata Y."/>
            <person name="Goda S."/>
            <person name="Toyama T."/>
            <person name="Sei K."/>
            <person name="Ike M."/>
        </authorList>
    </citation>
    <scope>NUCLEOTIDE SEQUENCE [LARGE SCALE GENOMIC DNA]</scope>
    <source>
        <strain evidence="2 3">OMI</strain>
    </source>
</reference>
<dbReference type="EMBL" id="BEWI01000032">
    <property type="protein sequence ID" value="GAY22436.1"/>
    <property type="molecule type" value="Genomic_DNA"/>
</dbReference>
<dbReference type="InterPro" id="IPR036390">
    <property type="entry name" value="WH_DNA-bd_sf"/>
</dbReference>
<protein>
    <recommendedName>
        <fullName evidence="1">HTH marR-type domain-containing protein</fullName>
    </recommendedName>
</protein>
<dbReference type="Gene3D" id="1.10.10.10">
    <property type="entry name" value="Winged helix-like DNA-binding domain superfamily/Winged helix DNA-binding domain"/>
    <property type="match status" value="1"/>
</dbReference>
<comment type="caution">
    <text evidence="2">The sequence shown here is derived from an EMBL/GenBank/DDBJ whole genome shotgun (WGS) entry which is preliminary data.</text>
</comment>
<reference evidence="2 3" key="1">
    <citation type="journal article" date="2013" name="Biodegradation">
        <title>Occurrence of 4-tert-butylphenol (4-t-BP) biodegradation in an aquatic sample caused by the presence of Spirodela polyrrhiza and isolation of a 4-t-BP-utilizing bacterium.</title>
        <authorList>
            <person name="Ogata Y."/>
            <person name="Toyama T."/>
            <person name="Yu N."/>
            <person name="Wang X."/>
            <person name="Sei K."/>
            <person name="Ike M."/>
        </authorList>
    </citation>
    <scope>NUCLEOTIDE SEQUENCE [LARGE SCALE GENOMIC DNA]</scope>
    <source>
        <strain evidence="2 3">OMI</strain>
    </source>
</reference>
<dbReference type="Proteomes" id="UP000221538">
    <property type="component" value="Unassembled WGS sequence"/>
</dbReference>
<organism evidence="2 3">
    <name type="scientific">Sphingobium fuliginis (strain ATCC 27551)</name>
    <dbReference type="NCBI Taxonomy" id="336203"/>
    <lineage>
        <taxon>Bacteria</taxon>
        <taxon>Pseudomonadati</taxon>
        <taxon>Pseudomonadota</taxon>
        <taxon>Alphaproteobacteria</taxon>
        <taxon>Sphingomonadales</taxon>
        <taxon>Sphingomonadaceae</taxon>
        <taxon>Sphingobium</taxon>
    </lineage>
</organism>
<dbReference type="RefSeq" id="WP_053085663.1">
    <property type="nucleotide sequence ID" value="NZ_BEWI01000032.1"/>
</dbReference>
<feature type="domain" description="HTH marR-type" evidence="1">
    <location>
        <begin position="76"/>
        <end position="173"/>
    </location>
</feature>
<sequence>MTAMFGQRAALLRPTDLKAIENDLARLSETIRSLTGPSEILVDAGGQETPSSMGDVAEKRLGSLARRLLRESDARQAVLPFGITIDPAWHMLLDLFAAETEGKAISVSSACIASGAPHTTALRYLNQLCEKGAVIRAPDTVDGRRMHIHLAEEFRSRIRDYLVLVAEGREEHQTP</sequence>
<dbReference type="GO" id="GO:0003700">
    <property type="term" value="F:DNA-binding transcription factor activity"/>
    <property type="evidence" value="ECO:0007669"/>
    <property type="project" value="InterPro"/>
</dbReference>
<evidence type="ECO:0000259" key="1">
    <source>
        <dbReference type="SMART" id="SM00347"/>
    </source>
</evidence>
<dbReference type="SMART" id="SM00347">
    <property type="entry name" value="HTH_MARR"/>
    <property type="match status" value="1"/>
</dbReference>
<evidence type="ECO:0000313" key="2">
    <source>
        <dbReference type="EMBL" id="GAY22436.1"/>
    </source>
</evidence>
<gene>
    <name evidence="2" type="ORF">SFOMI_2993</name>
</gene>
<dbReference type="SUPFAM" id="SSF46785">
    <property type="entry name" value="Winged helix' DNA-binding domain"/>
    <property type="match status" value="1"/>
</dbReference>
<dbReference type="InterPro" id="IPR036388">
    <property type="entry name" value="WH-like_DNA-bd_sf"/>
</dbReference>
<evidence type="ECO:0000313" key="3">
    <source>
        <dbReference type="Proteomes" id="UP000221538"/>
    </source>
</evidence>
<name>A0A292ZHM3_SPHSA</name>
<proteinExistence type="predicted"/>
<dbReference type="AlphaFoldDB" id="A0A292ZHM3"/>
<accession>A0A292ZHM3</accession>
<dbReference type="InterPro" id="IPR000835">
    <property type="entry name" value="HTH_MarR-typ"/>
</dbReference>